<dbReference type="EC" id="2.7.7.41" evidence="6 18"/>
<comment type="similarity">
    <text evidence="5 18">Belongs to the CDS family.</text>
</comment>
<evidence type="ECO:0000256" key="17">
    <source>
        <dbReference type="ARBA" id="ARBA00023264"/>
    </source>
</evidence>
<evidence type="ECO:0000256" key="12">
    <source>
        <dbReference type="ARBA" id="ARBA00022695"/>
    </source>
</evidence>
<dbReference type="GO" id="GO:0016024">
    <property type="term" value="P:CDP-diacylglycerol biosynthetic process"/>
    <property type="evidence" value="ECO:0007669"/>
    <property type="project" value="UniProtKB-UniPathway"/>
</dbReference>
<keyword evidence="14" id="KW-0443">Lipid metabolism</keyword>
<keyword evidence="11 18" id="KW-0812">Transmembrane</keyword>
<feature type="transmembrane region" description="Helical" evidence="20">
    <location>
        <begin position="37"/>
        <end position="55"/>
    </location>
</feature>
<dbReference type="PANTHER" id="PTHR46382:SF1">
    <property type="entry name" value="PHOSPHATIDATE CYTIDYLYLTRANSFERASE"/>
    <property type="match status" value="1"/>
</dbReference>
<dbReference type="RefSeq" id="WP_083098225.1">
    <property type="nucleotide sequence ID" value="NZ_AP022590.1"/>
</dbReference>
<evidence type="ECO:0000256" key="16">
    <source>
        <dbReference type="ARBA" id="ARBA00023209"/>
    </source>
</evidence>
<evidence type="ECO:0000256" key="1">
    <source>
        <dbReference type="ARBA" id="ARBA00001698"/>
    </source>
</evidence>
<keyword evidence="15 20" id="KW-0472">Membrane</keyword>
<feature type="transmembrane region" description="Helical" evidence="20">
    <location>
        <begin position="61"/>
        <end position="78"/>
    </location>
</feature>
<evidence type="ECO:0000256" key="18">
    <source>
        <dbReference type="RuleBase" id="RU003938"/>
    </source>
</evidence>
<evidence type="ECO:0000256" key="7">
    <source>
        <dbReference type="ARBA" id="ARBA00019373"/>
    </source>
</evidence>
<evidence type="ECO:0000256" key="2">
    <source>
        <dbReference type="ARBA" id="ARBA00004651"/>
    </source>
</evidence>
<dbReference type="AlphaFoldDB" id="A0A1X0FG21"/>
<sequence>MATPDPGAGNPPDNPARAAEEPVEQPATKTSRAGRNLGAAIAVGAGIGGVLIVTLLFAPRLWVPIVALAILVATHEVVRRLREAGYVIALIPLLAGGQLTVWLTWPFHAAGALAGFGVTVVICNVWRLFMQDNSKRPEPFAGSPSANYLRDASATVFLAAWVPLFASFGVLLVYPHDGAGRVFCLMVTVVASDVGGYAVGVLLGKHPMVPAISPKKSWEGFAGSLALGITAAILTATLLANKPWWIGALLGVVLVLTCTLGDLVESQIKRDLGIKDMGRLLPGHGGLMDRLDGVLPSAVAAWTVLTLVP</sequence>
<keyword evidence="17" id="KW-1208">Phospholipid metabolism</keyword>
<dbReference type="GO" id="GO:0004605">
    <property type="term" value="F:phosphatidate cytidylyltransferase activity"/>
    <property type="evidence" value="ECO:0007669"/>
    <property type="project" value="UniProtKB-EC"/>
</dbReference>
<keyword evidence="9" id="KW-0444">Lipid biosynthesis</keyword>
<evidence type="ECO:0000256" key="5">
    <source>
        <dbReference type="ARBA" id="ARBA00010185"/>
    </source>
</evidence>
<feature type="compositionally biased region" description="Low complexity" evidence="19">
    <location>
        <begin position="1"/>
        <end position="11"/>
    </location>
</feature>
<evidence type="ECO:0000256" key="8">
    <source>
        <dbReference type="ARBA" id="ARBA00022475"/>
    </source>
</evidence>
<evidence type="ECO:0000313" key="22">
    <source>
        <dbReference type="EMBL" id="ORB00625.1"/>
    </source>
</evidence>
<dbReference type="Proteomes" id="UP000192760">
    <property type="component" value="Unassembled WGS sequence"/>
</dbReference>
<keyword evidence="10 18" id="KW-0808">Transferase</keyword>
<reference evidence="22 23" key="1">
    <citation type="submission" date="2017-02" db="EMBL/GenBank/DDBJ databases">
        <title>The new phylogeny of genus Mycobacterium.</title>
        <authorList>
            <person name="Tortoli E."/>
            <person name="Trovato A."/>
            <person name="Cirillo D.M."/>
        </authorList>
    </citation>
    <scope>NUCLEOTIDE SEQUENCE [LARGE SCALE GENOMIC DNA]</scope>
    <source>
        <strain evidence="22 23">DSM 45255</strain>
    </source>
</reference>
<dbReference type="EMBL" id="MVHW01000033">
    <property type="protein sequence ID" value="ORB00625.1"/>
    <property type="molecule type" value="Genomic_DNA"/>
</dbReference>
<dbReference type="UniPathway" id="UPA00557">
    <property type="reaction ID" value="UER00614"/>
</dbReference>
<keyword evidence="8" id="KW-1003">Cell membrane</keyword>
<evidence type="ECO:0000256" key="10">
    <source>
        <dbReference type="ARBA" id="ARBA00022679"/>
    </source>
</evidence>
<comment type="pathway">
    <text evidence="3 18">Phospholipid metabolism; CDP-diacylglycerol biosynthesis; CDP-diacylglycerol from sn-glycerol 3-phosphate: step 3/3.</text>
</comment>
<evidence type="ECO:0000256" key="14">
    <source>
        <dbReference type="ARBA" id="ARBA00023098"/>
    </source>
</evidence>
<evidence type="ECO:0000256" key="6">
    <source>
        <dbReference type="ARBA" id="ARBA00012487"/>
    </source>
</evidence>
<evidence type="ECO:0000313" key="21">
    <source>
        <dbReference type="EMBL" id="BBY36084.1"/>
    </source>
</evidence>
<feature type="transmembrane region" description="Helical" evidence="20">
    <location>
        <begin position="220"/>
        <end position="238"/>
    </location>
</feature>
<gene>
    <name evidence="21" type="primary">cdsA</name>
    <name evidence="22" type="ORF">BST30_22355</name>
    <name evidence="21" type="ORF">MMAN_02180</name>
</gene>
<feature type="region of interest" description="Disordered" evidence="19">
    <location>
        <begin position="1"/>
        <end position="31"/>
    </location>
</feature>
<reference evidence="21" key="3">
    <citation type="submission" date="2020-02" db="EMBL/GenBank/DDBJ databases">
        <authorList>
            <person name="Matsumoto Y."/>
            <person name="Motooka D."/>
            <person name="Nakamura S."/>
        </authorList>
    </citation>
    <scope>NUCLEOTIDE SEQUENCE</scope>
    <source>
        <strain evidence="21">JCM 18113</strain>
    </source>
</reference>
<keyword evidence="16" id="KW-0594">Phospholipid biosynthesis</keyword>
<keyword evidence="12 18" id="KW-0548">Nucleotidyltransferase</keyword>
<evidence type="ECO:0000256" key="15">
    <source>
        <dbReference type="ARBA" id="ARBA00023136"/>
    </source>
</evidence>
<reference evidence="21 24" key="2">
    <citation type="journal article" date="2019" name="Emerg. Microbes Infect.">
        <title>Comprehensive subspecies identification of 175 nontuberculous mycobacteria species based on 7547 genomic profiles.</title>
        <authorList>
            <person name="Matsumoto Y."/>
            <person name="Kinjo T."/>
            <person name="Motooka D."/>
            <person name="Nabeya D."/>
            <person name="Jung N."/>
            <person name="Uechi K."/>
            <person name="Horii T."/>
            <person name="Iida T."/>
            <person name="Fujita J."/>
            <person name="Nakamura S."/>
        </authorList>
    </citation>
    <scope>NUCLEOTIDE SEQUENCE [LARGE SCALE GENOMIC DNA]</scope>
    <source>
        <strain evidence="21 24">JCM 18113</strain>
    </source>
</reference>
<dbReference type="Pfam" id="PF01148">
    <property type="entry name" value="CTP_transf_1"/>
    <property type="match status" value="1"/>
</dbReference>
<dbReference type="EMBL" id="AP022590">
    <property type="protein sequence ID" value="BBY36084.1"/>
    <property type="molecule type" value="Genomic_DNA"/>
</dbReference>
<organism evidence="22 23">
    <name type="scientific">Mycobacterium mantenii</name>
    <dbReference type="NCBI Taxonomy" id="560555"/>
    <lineage>
        <taxon>Bacteria</taxon>
        <taxon>Bacillati</taxon>
        <taxon>Actinomycetota</taxon>
        <taxon>Actinomycetes</taxon>
        <taxon>Mycobacteriales</taxon>
        <taxon>Mycobacteriaceae</taxon>
        <taxon>Mycobacterium</taxon>
        <taxon>Mycobacterium avium complex (MAC)</taxon>
    </lineage>
</organism>
<accession>A0A1X0FG21</accession>
<feature type="transmembrane region" description="Helical" evidence="20">
    <location>
        <begin position="111"/>
        <end position="130"/>
    </location>
</feature>
<feature type="transmembrane region" description="Helical" evidence="20">
    <location>
        <begin position="244"/>
        <end position="264"/>
    </location>
</feature>
<evidence type="ECO:0000256" key="13">
    <source>
        <dbReference type="ARBA" id="ARBA00022989"/>
    </source>
</evidence>
<proteinExistence type="inferred from homology"/>
<comment type="pathway">
    <text evidence="4">Lipid metabolism.</text>
</comment>
<comment type="catalytic activity">
    <reaction evidence="1 18">
        <text>a 1,2-diacyl-sn-glycero-3-phosphate + CTP + H(+) = a CDP-1,2-diacyl-sn-glycerol + diphosphate</text>
        <dbReference type="Rhea" id="RHEA:16229"/>
        <dbReference type="ChEBI" id="CHEBI:15378"/>
        <dbReference type="ChEBI" id="CHEBI:33019"/>
        <dbReference type="ChEBI" id="CHEBI:37563"/>
        <dbReference type="ChEBI" id="CHEBI:58332"/>
        <dbReference type="ChEBI" id="CHEBI:58608"/>
        <dbReference type="EC" id="2.7.7.41"/>
    </reaction>
</comment>
<evidence type="ECO:0000256" key="19">
    <source>
        <dbReference type="SAM" id="MobiDB-lite"/>
    </source>
</evidence>
<dbReference type="Proteomes" id="UP000465812">
    <property type="component" value="Chromosome"/>
</dbReference>
<comment type="subcellular location">
    <subcellularLocation>
        <location evidence="2">Cell membrane</location>
        <topology evidence="2">Multi-pass membrane protein</topology>
    </subcellularLocation>
</comment>
<keyword evidence="13 20" id="KW-1133">Transmembrane helix</keyword>
<evidence type="ECO:0000313" key="23">
    <source>
        <dbReference type="Proteomes" id="UP000192760"/>
    </source>
</evidence>
<evidence type="ECO:0000256" key="4">
    <source>
        <dbReference type="ARBA" id="ARBA00005189"/>
    </source>
</evidence>
<keyword evidence="24" id="KW-1185">Reference proteome</keyword>
<dbReference type="GO" id="GO:0005886">
    <property type="term" value="C:plasma membrane"/>
    <property type="evidence" value="ECO:0007669"/>
    <property type="project" value="UniProtKB-SubCell"/>
</dbReference>
<dbReference type="PROSITE" id="PS01315">
    <property type="entry name" value="CDS"/>
    <property type="match status" value="1"/>
</dbReference>
<feature type="transmembrane region" description="Helical" evidence="20">
    <location>
        <begin position="85"/>
        <end position="105"/>
    </location>
</feature>
<dbReference type="PANTHER" id="PTHR46382">
    <property type="entry name" value="PHOSPHATIDATE CYTIDYLYLTRANSFERASE"/>
    <property type="match status" value="1"/>
</dbReference>
<evidence type="ECO:0000256" key="3">
    <source>
        <dbReference type="ARBA" id="ARBA00005119"/>
    </source>
</evidence>
<evidence type="ECO:0000256" key="9">
    <source>
        <dbReference type="ARBA" id="ARBA00022516"/>
    </source>
</evidence>
<feature type="transmembrane region" description="Helical" evidence="20">
    <location>
        <begin position="180"/>
        <end position="199"/>
    </location>
</feature>
<feature type="transmembrane region" description="Helical" evidence="20">
    <location>
        <begin position="151"/>
        <end position="174"/>
    </location>
</feature>
<dbReference type="STRING" id="560555.BST30_22355"/>
<evidence type="ECO:0000256" key="20">
    <source>
        <dbReference type="SAM" id="Phobius"/>
    </source>
</evidence>
<protein>
    <recommendedName>
        <fullName evidence="7 18">Phosphatidate cytidylyltransferase</fullName>
        <ecNumber evidence="6 18">2.7.7.41</ecNumber>
    </recommendedName>
</protein>
<name>A0A1X0FG21_MYCNT</name>
<evidence type="ECO:0000313" key="24">
    <source>
        <dbReference type="Proteomes" id="UP000465812"/>
    </source>
</evidence>
<evidence type="ECO:0000256" key="11">
    <source>
        <dbReference type="ARBA" id="ARBA00022692"/>
    </source>
</evidence>
<dbReference type="InterPro" id="IPR000374">
    <property type="entry name" value="PC_trans"/>
</dbReference>